<dbReference type="GeneID" id="20081591"/>
<keyword evidence="2" id="KW-0472">Membrane</keyword>
<feature type="region of interest" description="Disordered" evidence="1">
    <location>
        <begin position="1"/>
        <end position="32"/>
    </location>
</feature>
<dbReference type="VEuPathDB" id="FungiDB:H310_04541"/>
<evidence type="ECO:0000256" key="2">
    <source>
        <dbReference type="SAM" id="Phobius"/>
    </source>
</evidence>
<dbReference type="EMBL" id="KI913958">
    <property type="protein sequence ID" value="ETW04197.1"/>
    <property type="molecule type" value="Genomic_DNA"/>
</dbReference>
<protein>
    <submittedName>
        <fullName evidence="3">Uncharacterized protein</fullName>
    </submittedName>
</protein>
<keyword evidence="2" id="KW-1133">Transmembrane helix</keyword>
<feature type="transmembrane region" description="Helical" evidence="2">
    <location>
        <begin position="50"/>
        <end position="68"/>
    </location>
</feature>
<evidence type="ECO:0000313" key="3">
    <source>
        <dbReference type="EMBL" id="ETW04197.1"/>
    </source>
</evidence>
<keyword evidence="2" id="KW-0812">Transmembrane</keyword>
<dbReference type="OrthoDB" id="10490574at2759"/>
<organism evidence="3">
    <name type="scientific">Aphanomyces invadans</name>
    <dbReference type="NCBI Taxonomy" id="157072"/>
    <lineage>
        <taxon>Eukaryota</taxon>
        <taxon>Sar</taxon>
        <taxon>Stramenopiles</taxon>
        <taxon>Oomycota</taxon>
        <taxon>Saprolegniomycetes</taxon>
        <taxon>Saprolegniales</taxon>
        <taxon>Verrucalvaceae</taxon>
        <taxon>Aphanomyces</taxon>
    </lineage>
</organism>
<dbReference type="RefSeq" id="XP_008867153.1">
    <property type="nucleotide sequence ID" value="XM_008868931.1"/>
</dbReference>
<proteinExistence type="predicted"/>
<accession>A0A024UE71</accession>
<name>A0A024UE71_9STRA</name>
<reference evidence="3" key="1">
    <citation type="submission" date="2013-12" db="EMBL/GenBank/DDBJ databases">
        <title>The Genome Sequence of Aphanomyces invadans NJM9701.</title>
        <authorList>
            <consortium name="The Broad Institute Genomics Platform"/>
            <person name="Russ C."/>
            <person name="Tyler B."/>
            <person name="van West P."/>
            <person name="Dieguez-Uribeondo J."/>
            <person name="Young S.K."/>
            <person name="Zeng Q."/>
            <person name="Gargeya S."/>
            <person name="Fitzgerald M."/>
            <person name="Abouelleil A."/>
            <person name="Alvarado L."/>
            <person name="Chapman S.B."/>
            <person name="Gainer-Dewar J."/>
            <person name="Goldberg J."/>
            <person name="Griggs A."/>
            <person name="Gujja S."/>
            <person name="Hansen M."/>
            <person name="Howarth C."/>
            <person name="Imamovic A."/>
            <person name="Ireland A."/>
            <person name="Larimer J."/>
            <person name="McCowan C."/>
            <person name="Murphy C."/>
            <person name="Pearson M."/>
            <person name="Poon T.W."/>
            <person name="Priest M."/>
            <person name="Roberts A."/>
            <person name="Saif S."/>
            <person name="Shea T."/>
            <person name="Sykes S."/>
            <person name="Wortman J."/>
            <person name="Nusbaum C."/>
            <person name="Birren B."/>
        </authorList>
    </citation>
    <scope>NUCLEOTIDE SEQUENCE [LARGE SCALE GENOMIC DNA]</scope>
    <source>
        <strain evidence="3">NJM9701</strain>
    </source>
</reference>
<sequence>MQTPAAYNPATTAGGVGCDAKSPPPPLLEASPPTCIDRMRRVTLQARRRIGLQALAILFLVIGTVLLLRRRQPAAAMTTMPPVTSPATLKGVND</sequence>
<evidence type="ECO:0000256" key="1">
    <source>
        <dbReference type="SAM" id="MobiDB-lite"/>
    </source>
</evidence>
<feature type="compositionally biased region" description="Polar residues" evidence="1">
    <location>
        <begin position="1"/>
        <end position="11"/>
    </location>
</feature>
<dbReference type="AlphaFoldDB" id="A0A024UE71"/>
<gene>
    <name evidence="3" type="ORF">H310_04541</name>
</gene>
<feature type="region of interest" description="Disordered" evidence="1">
    <location>
        <begin position="75"/>
        <end position="94"/>
    </location>
</feature>